<dbReference type="InParanoid" id="K3WX84"/>
<dbReference type="InterPro" id="IPR005829">
    <property type="entry name" value="Sugar_transporter_CS"/>
</dbReference>
<name>K3WX84_GLOUD</name>
<evidence type="ECO:0000256" key="6">
    <source>
        <dbReference type="SAM" id="Phobius"/>
    </source>
</evidence>
<dbReference type="InterPro" id="IPR036259">
    <property type="entry name" value="MFS_trans_sf"/>
</dbReference>
<dbReference type="STRING" id="431595.K3WX84"/>
<dbReference type="GO" id="GO:0016020">
    <property type="term" value="C:membrane"/>
    <property type="evidence" value="ECO:0007669"/>
    <property type="project" value="UniProtKB-SubCell"/>
</dbReference>
<keyword evidence="3 6" id="KW-0812">Transmembrane</keyword>
<dbReference type="AlphaFoldDB" id="K3WX84"/>
<dbReference type="PROSITE" id="PS00217">
    <property type="entry name" value="SUGAR_TRANSPORT_2"/>
    <property type="match status" value="1"/>
</dbReference>
<feature type="transmembrane region" description="Helical" evidence="6">
    <location>
        <begin position="107"/>
        <end position="125"/>
    </location>
</feature>
<dbReference type="Pfam" id="PF00083">
    <property type="entry name" value="Sugar_tr"/>
    <property type="match status" value="1"/>
</dbReference>
<evidence type="ECO:0000259" key="7">
    <source>
        <dbReference type="PROSITE" id="PS50850"/>
    </source>
</evidence>
<dbReference type="HOGENOM" id="CLU_001265_46_6_1"/>
<dbReference type="eggNOG" id="KOG0253">
    <property type="taxonomic scope" value="Eukaryota"/>
</dbReference>
<dbReference type="EMBL" id="GL376615">
    <property type="status" value="NOT_ANNOTATED_CDS"/>
    <property type="molecule type" value="Genomic_DNA"/>
</dbReference>
<feature type="transmembrane region" description="Helical" evidence="6">
    <location>
        <begin position="336"/>
        <end position="356"/>
    </location>
</feature>
<evidence type="ECO:0000256" key="5">
    <source>
        <dbReference type="ARBA" id="ARBA00023136"/>
    </source>
</evidence>
<protein>
    <recommendedName>
        <fullName evidence="7">Major facilitator superfamily (MFS) profile domain-containing protein</fullName>
    </recommendedName>
</protein>
<feature type="transmembrane region" description="Helical" evidence="6">
    <location>
        <begin position="363"/>
        <end position="383"/>
    </location>
</feature>
<evidence type="ECO:0000256" key="2">
    <source>
        <dbReference type="ARBA" id="ARBA00022448"/>
    </source>
</evidence>
<feature type="transmembrane region" description="Helical" evidence="6">
    <location>
        <begin position="137"/>
        <end position="155"/>
    </location>
</feature>
<proteinExistence type="predicted"/>
<dbReference type="PROSITE" id="PS50850">
    <property type="entry name" value="MFS"/>
    <property type="match status" value="1"/>
</dbReference>
<feature type="transmembrane region" description="Helical" evidence="6">
    <location>
        <begin position="38"/>
        <end position="63"/>
    </location>
</feature>
<dbReference type="PROSITE" id="PS00216">
    <property type="entry name" value="SUGAR_TRANSPORT_1"/>
    <property type="match status" value="1"/>
</dbReference>
<reference evidence="8" key="3">
    <citation type="submission" date="2015-02" db="UniProtKB">
        <authorList>
            <consortium name="EnsemblProtists"/>
        </authorList>
    </citation>
    <scope>IDENTIFICATION</scope>
    <source>
        <strain evidence="8">DAOM BR144</strain>
    </source>
</reference>
<organism evidence="8 9">
    <name type="scientific">Globisporangium ultimum (strain ATCC 200006 / CBS 805.95 / DAOM BR144)</name>
    <name type="common">Pythium ultimum</name>
    <dbReference type="NCBI Taxonomy" id="431595"/>
    <lineage>
        <taxon>Eukaryota</taxon>
        <taxon>Sar</taxon>
        <taxon>Stramenopiles</taxon>
        <taxon>Oomycota</taxon>
        <taxon>Peronosporomycetes</taxon>
        <taxon>Pythiales</taxon>
        <taxon>Pythiaceae</taxon>
        <taxon>Globisporangium</taxon>
    </lineage>
</organism>
<dbReference type="CDD" id="cd17316">
    <property type="entry name" value="MFS_SV2_like"/>
    <property type="match status" value="1"/>
</dbReference>
<comment type="subcellular location">
    <subcellularLocation>
        <location evidence="1">Membrane</location>
        <topology evidence="1">Multi-pass membrane protein</topology>
    </subcellularLocation>
</comment>
<feature type="transmembrane region" description="Helical" evidence="6">
    <location>
        <begin position="389"/>
        <end position="411"/>
    </location>
</feature>
<dbReference type="Proteomes" id="UP000019132">
    <property type="component" value="Unassembled WGS sequence"/>
</dbReference>
<evidence type="ECO:0000256" key="4">
    <source>
        <dbReference type="ARBA" id="ARBA00022989"/>
    </source>
</evidence>
<feature type="transmembrane region" description="Helical" evidence="6">
    <location>
        <begin position="167"/>
        <end position="185"/>
    </location>
</feature>
<dbReference type="InterPro" id="IPR020846">
    <property type="entry name" value="MFS_dom"/>
</dbReference>
<evidence type="ECO:0000256" key="1">
    <source>
        <dbReference type="ARBA" id="ARBA00004141"/>
    </source>
</evidence>
<keyword evidence="4 6" id="KW-1133">Transmembrane helix</keyword>
<dbReference type="VEuPathDB" id="FungiDB:PYU1_G009564"/>
<keyword evidence="2" id="KW-0813">Transport</keyword>
<dbReference type="Gene3D" id="1.20.1250.20">
    <property type="entry name" value="MFS general substrate transporter like domains"/>
    <property type="match status" value="1"/>
</dbReference>
<dbReference type="PANTHER" id="PTHR23511">
    <property type="entry name" value="SYNAPTIC VESICLE GLYCOPROTEIN 2"/>
    <property type="match status" value="1"/>
</dbReference>
<feature type="transmembrane region" description="Helical" evidence="6">
    <location>
        <begin position="423"/>
        <end position="444"/>
    </location>
</feature>
<keyword evidence="5 6" id="KW-0472">Membrane</keyword>
<sequence length="532" mass="58892">MATVNRHGYAAGQQITKRLDALGDADHVHSRFAGVPWWFLRVYVVAGGVWGLTTTHTVMFAFVLRRIQDDIPLSTGQKSMLTASLMLGAFIGSFVFGYIADSCGRRHALLIAFVIAHIGGALTMASPSMEVLTTFRFIAGLGLGGVQPVILALIMELAPAKVRGRTLAYLELFWTIGMLVAVLIGRELGPIIGWRATFGFHGFALLYTFFIYNYVPESPKWLATIGRFDEAVRVLRGIESACSVYLEEAADAPIIDPAGQEGDGSRAGAFMIQTTPLSFFKFIANRFRILLRYPYLSRTLVLWVTFLGLALVEHIMDIYLTGLFLRESSVLRDKLIVVYGVIVTQFPGGLIAGFLIDRIGRKYTVIGSLFLMSIGFLLEAYVTPSMFSLFVSGTCRSLGLTSAWGSLYAYTPELYPISVRIMGISYAWGLNYFGAFAGPYSIIWMVDHWHFRLTTVMWMLVSILLVVIVVLFFFGIETAHKDSDKWDYKAPSSMSTLGSTATTTNLAMHGGVDAYTKHADEEKTPVKTFFLV</sequence>
<accession>K3WX84</accession>
<reference evidence="9" key="2">
    <citation type="submission" date="2010-04" db="EMBL/GenBank/DDBJ databases">
        <authorList>
            <person name="Buell R."/>
            <person name="Hamilton J."/>
            <person name="Hostetler J."/>
        </authorList>
    </citation>
    <scope>NUCLEOTIDE SEQUENCE [LARGE SCALE GENOMIC DNA]</scope>
    <source>
        <strain evidence="9">DAOM:BR144</strain>
    </source>
</reference>
<dbReference type="GO" id="GO:0022857">
    <property type="term" value="F:transmembrane transporter activity"/>
    <property type="evidence" value="ECO:0007669"/>
    <property type="project" value="InterPro"/>
</dbReference>
<feature type="transmembrane region" description="Helical" evidence="6">
    <location>
        <begin position="295"/>
        <end position="316"/>
    </location>
</feature>
<evidence type="ECO:0000313" key="9">
    <source>
        <dbReference type="Proteomes" id="UP000019132"/>
    </source>
</evidence>
<evidence type="ECO:0000256" key="3">
    <source>
        <dbReference type="ARBA" id="ARBA00022692"/>
    </source>
</evidence>
<evidence type="ECO:0000313" key="8">
    <source>
        <dbReference type="EnsemblProtists" id="PYU1_T009582"/>
    </source>
</evidence>
<feature type="transmembrane region" description="Helical" evidence="6">
    <location>
        <begin position="191"/>
        <end position="212"/>
    </location>
</feature>
<dbReference type="InterPro" id="IPR005828">
    <property type="entry name" value="MFS_sugar_transport-like"/>
</dbReference>
<dbReference type="EnsemblProtists" id="PYU1_T009582">
    <property type="protein sequence ID" value="PYU1_T009582"/>
    <property type="gene ID" value="PYU1_G009564"/>
</dbReference>
<feature type="domain" description="Major facilitator superfamily (MFS) profile" evidence="7">
    <location>
        <begin position="39"/>
        <end position="479"/>
    </location>
</feature>
<dbReference type="PANTHER" id="PTHR23511:SF5">
    <property type="entry name" value="MAJOR FACILITATOR-TYPE TRANSPORTER HXNZ-RELATED"/>
    <property type="match status" value="1"/>
</dbReference>
<feature type="transmembrane region" description="Helical" evidence="6">
    <location>
        <begin position="456"/>
        <end position="476"/>
    </location>
</feature>
<feature type="transmembrane region" description="Helical" evidence="6">
    <location>
        <begin position="83"/>
        <end position="100"/>
    </location>
</feature>
<reference evidence="9" key="1">
    <citation type="journal article" date="2010" name="Genome Biol.">
        <title>Genome sequence of the necrotrophic plant pathogen Pythium ultimum reveals original pathogenicity mechanisms and effector repertoire.</title>
        <authorList>
            <person name="Levesque C.A."/>
            <person name="Brouwer H."/>
            <person name="Cano L."/>
            <person name="Hamilton J.P."/>
            <person name="Holt C."/>
            <person name="Huitema E."/>
            <person name="Raffaele S."/>
            <person name="Robideau G.P."/>
            <person name="Thines M."/>
            <person name="Win J."/>
            <person name="Zerillo M.M."/>
            <person name="Beakes G.W."/>
            <person name="Boore J.L."/>
            <person name="Busam D."/>
            <person name="Dumas B."/>
            <person name="Ferriera S."/>
            <person name="Fuerstenberg S.I."/>
            <person name="Gachon C.M."/>
            <person name="Gaulin E."/>
            <person name="Govers F."/>
            <person name="Grenville-Briggs L."/>
            <person name="Horner N."/>
            <person name="Hostetler J."/>
            <person name="Jiang R.H."/>
            <person name="Johnson J."/>
            <person name="Krajaejun T."/>
            <person name="Lin H."/>
            <person name="Meijer H.J."/>
            <person name="Moore B."/>
            <person name="Morris P."/>
            <person name="Phuntmart V."/>
            <person name="Puiu D."/>
            <person name="Shetty J."/>
            <person name="Stajich J.E."/>
            <person name="Tripathy S."/>
            <person name="Wawra S."/>
            <person name="van West P."/>
            <person name="Whitty B.R."/>
            <person name="Coutinho P.M."/>
            <person name="Henrissat B."/>
            <person name="Martin F."/>
            <person name="Thomas P.D."/>
            <person name="Tyler B.M."/>
            <person name="De Vries R.P."/>
            <person name="Kamoun S."/>
            <person name="Yandell M."/>
            <person name="Tisserat N."/>
            <person name="Buell C.R."/>
        </authorList>
    </citation>
    <scope>NUCLEOTIDE SEQUENCE</scope>
    <source>
        <strain evidence="9">DAOM:BR144</strain>
    </source>
</reference>
<dbReference type="SUPFAM" id="SSF103473">
    <property type="entry name" value="MFS general substrate transporter"/>
    <property type="match status" value="1"/>
</dbReference>
<keyword evidence="9" id="KW-1185">Reference proteome</keyword>